<dbReference type="EMBL" id="WWCX01000105">
    <property type="protein sequence ID" value="MYM98175.1"/>
    <property type="molecule type" value="Genomic_DNA"/>
</dbReference>
<reference evidence="1" key="1">
    <citation type="submission" date="2019-12" db="EMBL/GenBank/DDBJ databases">
        <title>Novel species isolated from a subtropical stream in China.</title>
        <authorList>
            <person name="Lu H."/>
        </authorList>
    </citation>
    <scope>NUCLEOTIDE SEQUENCE [LARGE SCALE GENOMIC DNA]</scope>
    <source>
        <strain evidence="1">FT81W</strain>
    </source>
</reference>
<comment type="caution">
    <text evidence="1">The sequence shown here is derived from an EMBL/GenBank/DDBJ whole genome shotgun (WGS) entry which is preliminary data.</text>
</comment>
<dbReference type="AlphaFoldDB" id="A0A845GWC1"/>
<organism evidence="1 2">
    <name type="scientific">Duganella vulcania</name>
    <dbReference type="NCBI Taxonomy" id="2692166"/>
    <lineage>
        <taxon>Bacteria</taxon>
        <taxon>Pseudomonadati</taxon>
        <taxon>Pseudomonadota</taxon>
        <taxon>Betaproteobacteria</taxon>
        <taxon>Burkholderiales</taxon>
        <taxon>Oxalobacteraceae</taxon>
        <taxon>Telluria group</taxon>
        <taxon>Duganella</taxon>
    </lineage>
</organism>
<sequence>MVTAIGRIASVMRSGMWEFATAENLHPAQAEILQLLQGRLIEIMAHVALNLFTNYVNVAFKVPVDFPAVKLRAK</sequence>
<accession>A0A845GWC1</accession>
<evidence type="ECO:0008006" key="3">
    <source>
        <dbReference type="Google" id="ProtNLM"/>
    </source>
</evidence>
<evidence type="ECO:0000313" key="2">
    <source>
        <dbReference type="Proteomes" id="UP000447355"/>
    </source>
</evidence>
<proteinExistence type="predicted"/>
<protein>
    <recommendedName>
        <fullName evidence="3">Carboxymuconolactone decarboxylase family protein</fullName>
    </recommendedName>
</protein>
<gene>
    <name evidence="1" type="ORF">GTP90_30445</name>
</gene>
<evidence type="ECO:0000313" key="1">
    <source>
        <dbReference type="EMBL" id="MYM98175.1"/>
    </source>
</evidence>
<name>A0A845GWC1_9BURK</name>
<dbReference type="Proteomes" id="UP000447355">
    <property type="component" value="Unassembled WGS sequence"/>
</dbReference>